<gene>
    <name evidence="2" type="ORF">CMEL01_11767</name>
</gene>
<feature type="compositionally biased region" description="Gly residues" evidence="1">
    <location>
        <begin position="56"/>
        <end position="68"/>
    </location>
</feature>
<feature type="compositionally biased region" description="Low complexity" evidence="1">
    <location>
        <begin position="82"/>
        <end position="98"/>
    </location>
</feature>
<organism evidence="2 3">
    <name type="scientific">Colletotrichum melonis</name>
    <dbReference type="NCBI Taxonomy" id="1209925"/>
    <lineage>
        <taxon>Eukaryota</taxon>
        <taxon>Fungi</taxon>
        <taxon>Dikarya</taxon>
        <taxon>Ascomycota</taxon>
        <taxon>Pezizomycotina</taxon>
        <taxon>Sordariomycetes</taxon>
        <taxon>Hypocreomycetidae</taxon>
        <taxon>Glomerellales</taxon>
        <taxon>Glomerellaceae</taxon>
        <taxon>Colletotrichum</taxon>
        <taxon>Colletotrichum acutatum species complex</taxon>
    </lineage>
</organism>
<accession>A0AAI9Y026</accession>
<evidence type="ECO:0000313" key="2">
    <source>
        <dbReference type="EMBL" id="KAK1465775.1"/>
    </source>
</evidence>
<feature type="region of interest" description="Disordered" evidence="1">
    <location>
        <begin position="27"/>
        <end position="131"/>
    </location>
</feature>
<sequence length="174" mass="18532">MWSGGVDNGIGGRERRGVCVGSGRCAQKRRGRANMRGVKGGVRGREGRRTWKRPGRIGGGGGGRGLGLGTWDLTPRTVSSQKGLAGKGQRALAAAAAAKHTESQRAMGKNSEDQEGETGKGKPKVKLKGDREKFSVARAFSSFLKVHPNYFFWAGAHQRDERDGAATAKVKGRT</sequence>
<protein>
    <submittedName>
        <fullName evidence="2">Uncharacterized protein</fullName>
    </submittedName>
</protein>
<evidence type="ECO:0000313" key="3">
    <source>
        <dbReference type="Proteomes" id="UP001239795"/>
    </source>
</evidence>
<dbReference type="EMBL" id="MLGG01000004">
    <property type="protein sequence ID" value="KAK1465775.1"/>
    <property type="molecule type" value="Genomic_DNA"/>
</dbReference>
<keyword evidence="3" id="KW-1185">Reference proteome</keyword>
<proteinExistence type="predicted"/>
<evidence type="ECO:0000256" key="1">
    <source>
        <dbReference type="SAM" id="MobiDB-lite"/>
    </source>
</evidence>
<reference evidence="2 3" key="1">
    <citation type="submission" date="2016-10" db="EMBL/GenBank/DDBJ databases">
        <title>The genome sequence of Colletotrichum fioriniae PJ7.</title>
        <authorList>
            <person name="Baroncelli R."/>
        </authorList>
    </citation>
    <scope>NUCLEOTIDE SEQUENCE [LARGE SCALE GENOMIC DNA]</scope>
    <source>
        <strain evidence="2">Col 31</strain>
    </source>
</reference>
<name>A0AAI9Y026_9PEZI</name>
<dbReference type="Proteomes" id="UP001239795">
    <property type="component" value="Unassembled WGS sequence"/>
</dbReference>
<dbReference type="AlphaFoldDB" id="A0AAI9Y026"/>
<comment type="caution">
    <text evidence="2">The sequence shown here is derived from an EMBL/GenBank/DDBJ whole genome shotgun (WGS) entry which is preliminary data.</text>
</comment>